<reference evidence="4 5" key="1">
    <citation type="submission" date="2019-07" db="EMBL/GenBank/DDBJ databases">
        <title>Whole genome shotgun sequence of Cellulomonas terrae NBRC 100819.</title>
        <authorList>
            <person name="Hosoyama A."/>
            <person name="Uohara A."/>
            <person name="Ohji S."/>
            <person name="Ichikawa N."/>
        </authorList>
    </citation>
    <scope>NUCLEOTIDE SEQUENCE [LARGE SCALE GENOMIC DNA]</scope>
    <source>
        <strain evidence="4 5">NBRC 100819</strain>
    </source>
</reference>
<sequence>MPDHERLAAYRAKRDPARTPEPVPATDPDVPAVEGRTFVVQEHHARALHWDVRLERDGVLVSWAVPKGLPPDPKVNHLAVHTEDHPLEYATFEGEIGAGEYGGGRVTVWDHGTYEELKWTDREVQVVLHGERVQGRYVLFATRSKGGADDGRSWMVHRMDPPTDPEWTPLPTDLLPMLARRGDLPPDDGGWAFEMAWGGVRAIALVDGGRVRLRSGDEDVSGSYPEIAGLGEQLGSTVVALDGELVALDRERLAEREAVTGSAARRLARTHPVTYLVYDVLHLEGRPTVERAYDDRRALLDGLELSGTAWRVPPTFDGPGAAVLAAAVANGFEGIVAKRRSSPYRPGVRSADWRSVRA</sequence>
<dbReference type="Gene3D" id="3.30.470.30">
    <property type="entry name" value="DNA ligase/mRNA capping enzyme"/>
    <property type="match status" value="1"/>
</dbReference>
<feature type="domain" description="DNA ligase D 3'-phosphoesterase" evidence="3">
    <location>
        <begin position="41"/>
        <end position="139"/>
    </location>
</feature>
<dbReference type="Pfam" id="PF01068">
    <property type="entry name" value="DNA_ligase_A_M"/>
    <property type="match status" value="1"/>
</dbReference>
<protein>
    <submittedName>
        <fullName evidence="4">ATP-dependent DNA ligase</fullName>
    </submittedName>
</protein>
<dbReference type="GO" id="GO:0005524">
    <property type="term" value="F:ATP binding"/>
    <property type="evidence" value="ECO:0007669"/>
    <property type="project" value="InterPro"/>
</dbReference>
<dbReference type="SUPFAM" id="SSF56091">
    <property type="entry name" value="DNA ligase/mRNA capping enzyme, catalytic domain"/>
    <property type="match status" value="1"/>
</dbReference>
<dbReference type="GO" id="GO:0006281">
    <property type="term" value="P:DNA repair"/>
    <property type="evidence" value="ECO:0007669"/>
    <property type="project" value="InterPro"/>
</dbReference>
<dbReference type="CDD" id="cd07906">
    <property type="entry name" value="Adenylation_DNA_ligase_LigD_LigC"/>
    <property type="match status" value="1"/>
</dbReference>
<dbReference type="AlphaFoldDB" id="A0A511JHY9"/>
<dbReference type="OrthoDB" id="9802472at2"/>
<dbReference type="PANTHER" id="PTHR39465">
    <property type="entry name" value="DNA LIGASE D, 3'-PHOSPHOESTERASE DOMAIN"/>
    <property type="match status" value="1"/>
</dbReference>
<feature type="compositionally biased region" description="Basic and acidic residues" evidence="1">
    <location>
        <begin position="1"/>
        <end position="18"/>
    </location>
</feature>
<dbReference type="GO" id="GO:0006310">
    <property type="term" value="P:DNA recombination"/>
    <property type="evidence" value="ECO:0007669"/>
    <property type="project" value="InterPro"/>
</dbReference>
<dbReference type="NCBIfam" id="TIGR02777">
    <property type="entry name" value="LigD_PE_dom"/>
    <property type="match status" value="1"/>
</dbReference>
<dbReference type="RefSeq" id="WP_146845008.1">
    <property type="nucleotide sequence ID" value="NZ_BJWH01000003.1"/>
</dbReference>
<accession>A0A511JHY9</accession>
<organism evidence="4 5">
    <name type="scientific">Cellulomonas terrae</name>
    <dbReference type="NCBI Taxonomy" id="311234"/>
    <lineage>
        <taxon>Bacteria</taxon>
        <taxon>Bacillati</taxon>
        <taxon>Actinomycetota</taxon>
        <taxon>Actinomycetes</taxon>
        <taxon>Micrococcales</taxon>
        <taxon>Cellulomonadaceae</taxon>
        <taxon>Cellulomonas</taxon>
    </lineage>
</organism>
<evidence type="ECO:0000259" key="2">
    <source>
        <dbReference type="Pfam" id="PF01068"/>
    </source>
</evidence>
<proteinExistence type="predicted"/>
<dbReference type="PANTHER" id="PTHR39465:SF1">
    <property type="entry name" value="DNA LIGASE D 3'-PHOSPHOESTERASE DOMAIN-CONTAINING PROTEIN"/>
    <property type="match status" value="1"/>
</dbReference>
<gene>
    <name evidence="4" type="primary">lig</name>
    <name evidence="4" type="ORF">CTE05_09960</name>
</gene>
<evidence type="ECO:0000313" key="5">
    <source>
        <dbReference type="Proteomes" id="UP000321049"/>
    </source>
</evidence>
<name>A0A511JHY9_9CELL</name>
<feature type="region of interest" description="Disordered" evidence="1">
    <location>
        <begin position="1"/>
        <end position="30"/>
    </location>
</feature>
<evidence type="ECO:0000259" key="3">
    <source>
        <dbReference type="Pfam" id="PF13298"/>
    </source>
</evidence>
<dbReference type="Gene3D" id="3.30.1490.70">
    <property type="match status" value="1"/>
</dbReference>
<evidence type="ECO:0000256" key="1">
    <source>
        <dbReference type="SAM" id="MobiDB-lite"/>
    </source>
</evidence>
<dbReference type="EMBL" id="BJWH01000003">
    <property type="protein sequence ID" value="GEL97449.1"/>
    <property type="molecule type" value="Genomic_DNA"/>
</dbReference>
<dbReference type="Pfam" id="PF13298">
    <property type="entry name" value="LigD_N"/>
    <property type="match status" value="1"/>
</dbReference>
<keyword evidence="5" id="KW-1185">Reference proteome</keyword>
<dbReference type="InterPro" id="IPR012310">
    <property type="entry name" value="DNA_ligase_ATP-dep_cent"/>
</dbReference>
<evidence type="ECO:0000313" key="4">
    <source>
        <dbReference type="EMBL" id="GEL97449.1"/>
    </source>
</evidence>
<dbReference type="GO" id="GO:0003910">
    <property type="term" value="F:DNA ligase (ATP) activity"/>
    <property type="evidence" value="ECO:0007669"/>
    <property type="project" value="InterPro"/>
</dbReference>
<feature type="domain" description="ATP-dependent DNA ligase family profile" evidence="2">
    <location>
        <begin position="189"/>
        <end position="353"/>
    </location>
</feature>
<dbReference type="InterPro" id="IPR014144">
    <property type="entry name" value="LigD_PE_domain"/>
</dbReference>
<dbReference type="Proteomes" id="UP000321049">
    <property type="component" value="Unassembled WGS sequence"/>
</dbReference>
<keyword evidence="4" id="KW-0436">Ligase</keyword>
<comment type="caution">
    <text evidence="4">The sequence shown here is derived from an EMBL/GenBank/DDBJ whole genome shotgun (WGS) entry which is preliminary data.</text>
</comment>